<gene>
    <name evidence="2" type="primary">106088993</name>
</gene>
<evidence type="ECO:0000313" key="2">
    <source>
        <dbReference type="EnsemblMetazoa" id="SCAU002617-PA"/>
    </source>
</evidence>
<accession>A0A1I8NWG0</accession>
<dbReference type="PANTHER" id="PTHR20898:SF0">
    <property type="entry name" value="DAEDALUS ON 3-RELATED"/>
    <property type="match status" value="1"/>
</dbReference>
<evidence type="ECO:0000256" key="1">
    <source>
        <dbReference type="SAM" id="SignalP"/>
    </source>
</evidence>
<feature type="signal peptide" evidence="1">
    <location>
        <begin position="1"/>
        <end position="23"/>
    </location>
</feature>
<reference evidence="2" key="1">
    <citation type="submission" date="2020-05" db="UniProtKB">
        <authorList>
            <consortium name="EnsemblMetazoa"/>
        </authorList>
    </citation>
    <scope>IDENTIFICATION</scope>
    <source>
        <strain evidence="2">USDA</strain>
    </source>
</reference>
<evidence type="ECO:0000313" key="3">
    <source>
        <dbReference type="Proteomes" id="UP000095300"/>
    </source>
</evidence>
<dbReference type="OrthoDB" id="7727171at2759"/>
<dbReference type="Proteomes" id="UP000095300">
    <property type="component" value="Unassembled WGS sequence"/>
</dbReference>
<sequence>MTSFKTHFSVVLVIALAFWPREGALIKVKFFNLECEEYDRPFATFEKCYLKAVARDVVSMQLHVALHKTPINNISLHAQLFQRGMGYRPFMYNTTLDFCEFRKKPTRSMFWKIVFDMVSPYTNANHTCPYDHDIIVKDWSLQPDMFKLIPFPENDYMVMLQFGAYNIYRAKDFGVKDASSNHGKGCQDLMGPSYQEFAENEAADQEDISDCHSLYYGINDPCIVRAAWWA</sequence>
<name>A0A1I8NWG0_STOCA</name>
<keyword evidence="1" id="KW-0732">Signal</keyword>
<dbReference type="VEuPathDB" id="VectorBase:SCAU002617"/>
<dbReference type="Pfam" id="PF06477">
    <property type="entry name" value="DUF1091"/>
    <property type="match status" value="1"/>
</dbReference>
<keyword evidence="3" id="KW-1185">Reference proteome</keyword>
<dbReference type="AlphaFoldDB" id="A0A1I8NWG0"/>
<organism evidence="2 3">
    <name type="scientific">Stomoxys calcitrans</name>
    <name type="common">Stable fly</name>
    <name type="synonym">Conops calcitrans</name>
    <dbReference type="NCBI Taxonomy" id="35570"/>
    <lineage>
        <taxon>Eukaryota</taxon>
        <taxon>Metazoa</taxon>
        <taxon>Ecdysozoa</taxon>
        <taxon>Arthropoda</taxon>
        <taxon>Hexapoda</taxon>
        <taxon>Insecta</taxon>
        <taxon>Pterygota</taxon>
        <taxon>Neoptera</taxon>
        <taxon>Endopterygota</taxon>
        <taxon>Diptera</taxon>
        <taxon>Brachycera</taxon>
        <taxon>Muscomorpha</taxon>
        <taxon>Muscoidea</taxon>
        <taxon>Muscidae</taxon>
        <taxon>Stomoxys</taxon>
    </lineage>
</organism>
<feature type="chain" id="PRO_5009325666" evidence="1">
    <location>
        <begin position="24"/>
        <end position="230"/>
    </location>
</feature>
<dbReference type="EnsemblMetazoa" id="SCAU002617-RA">
    <property type="protein sequence ID" value="SCAU002617-PA"/>
    <property type="gene ID" value="SCAU002617"/>
</dbReference>
<dbReference type="InterPro" id="IPR010512">
    <property type="entry name" value="DUF1091"/>
</dbReference>
<dbReference type="SMART" id="SM00697">
    <property type="entry name" value="DM8"/>
    <property type="match status" value="1"/>
</dbReference>
<proteinExistence type="predicted"/>
<dbReference type="PANTHER" id="PTHR20898">
    <property type="entry name" value="DAEDALUS ON 3-RELATED-RELATED"/>
    <property type="match status" value="1"/>
</dbReference>
<protein>
    <submittedName>
        <fullName evidence="2">Uncharacterized protein</fullName>
    </submittedName>
</protein>